<dbReference type="SUPFAM" id="SSF49503">
    <property type="entry name" value="Cupredoxins"/>
    <property type="match status" value="1"/>
</dbReference>
<name>A0A218WIC8_PUNGR</name>
<dbReference type="AlphaFoldDB" id="A0A218WIC8"/>
<dbReference type="Pfam" id="PF07731">
    <property type="entry name" value="Cu-oxidase_2"/>
    <property type="match status" value="1"/>
</dbReference>
<comment type="caution">
    <text evidence="3">The sequence shown here is derived from an EMBL/GenBank/DDBJ whole genome shotgun (WGS) entry which is preliminary data.</text>
</comment>
<dbReference type="PANTHER" id="PTHR11709:SF517">
    <property type="entry name" value="LACCASE"/>
    <property type="match status" value="1"/>
</dbReference>
<dbReference type="Gene3D" id="2.60.40.420">
    <property type="entry name" value="Cupredoxins - blue copper proteins"/>
    <property type="match status" value="1"/>
</dbReference>
<evidence type="ECO:0000313" key="3">
    <source>
        <dbReference type="EMBL" id="OWM71981.1"/>
    </source>
</evidence>
<dbReference type="PANTHER" id="PTHR11709">
    <property type="entry name" value="MULTI-COPPER OXIDASE"/>
    <property type="match status" value="1"/>
</dbReference>
<feature type="domain" description="Plastocyanin-like" evidence="2">
    <location>
        <begin position="71"/>
        <end position="131"/>
    </location>
</feature>
<protein>
    <recommendedName>
        <fullName evidence="2">Plastocyanin-like domain-containing protein</fullName>
    </recommendedName>
</protein>
<evidence type="ECO:0000259" key="2">
    <source>
        <dbReference type="Pfam" id="PF07731"/>
    </source>
</evidence>
<comment type="similarity">
    <text evidence="1">Belongs to the multicopper oxidase family.</text>
</comment>
<dbReference type="GO" id="GO:0005507">
    <property type="term" value="F:copper ion binding"/>
    <property type="evidence" value="ECO:0007669"/>
    <property type="project" value="InterPro"/>
</dbReference>
<dbReference type="Proteomes" id="UP000197138">
    <property type="component" value="Unassembled WGS sequence"/>
</dbReference>
<evidence type="ECO:0000313" key="4">
    <source>
        <dbReference type="Proteomes" id="UP000197138"/>
    </source>
</evidence>
<reference evidence="4" key="1">
    <citation type="journal article" date="2017" name="Plant J.">
        <title>The pomegranate (Punica granatum L.) genome and the genomics of punicalagin biosynthesis.</title>
        <authorList>
            <person name="Qin G."/>
            <person name="Xu C."/>
            <person name="Ming R."/>
            <person name="Tang H."/>
            <person name="Guyot R."/>
            <person name="Kramer E.M."/>
            <person name="Hu Y."/>
            <person name="Yi X."/>
            <person name="Qi Y."/>
            <person name="Xu X."/>
            <person name="Gao Z."/>
            <person name="Pan H."/>
            <person name="Jian J."/>
            <person name="Tian Y."/>
            <person name="Yue Z."/>
            <person name="Xu Y."/>
        </authorList>
    </citation>
    <scope>NUCLEOTIDE SEQUENCE [LARGE SCALE GENOMIC DNA]</scope>
    <source>
        <strain evidence="4">cv. Dabenzi</strain>
    </source>
</reference>
<sequence>MFIVVSGNEVQFDNANGSSAEFVLAPSLNNMSWPNPSTDVLMAYYSGYYTDNFLDWPLAFYNFTADDPPKDTTADHPMHLHGYSFYVVGSGYRNFNNETDPKDYNLVDPPEVNTFSVPKNGWIAITFRANNFVKKGGKLETSIKDPLLICLLVVRLFDFEKEKAPSRVSDQY</sequence>
<dbReference type="GO" id="GO:0016491">
    <property type="term" value="F:oxidoreductase activity"/>
    <property type="evidence" value="ECO:0007669"/>
    <property type="project" value="InterPro"/>
</dbReference>
<dbReference type="InterPro" id="IPR045087">
    <property type="entry name" value="Cu-oxidase_fam"/>
</dbReference>
<dbReference type="EMBL" id="MTKT01004293">
    <property type="protein sequence ID" value="OWM71981.1"/>
    <property type="molecule type" value="Genomic_DNA"/>
</dbReference>
<dbReference type="InterPro" id="IPR011706">
    <property type="entry name" value="Cu-oxidase_C"/>
</dbReference>
<organism evidence="3 4">
    <name type="scientific">Punica granatum</name>
    <name type="common">Pomegranate</name>
    <dbReference type="NCBI Taxonomy" id="22663"/>
    <lineage>
        <taxon>Eukaryota</taxon>
        <taxon>Viridiplantae</taxon>
        <taxon>Streptophyta</taxon>
        <taxon>Embryophyta</taxon>
        <taxon>Tracheophyta</taxon>
        <taxon>Spermatophyta</taxon>
        <taxon>Magnoliopsida</taxon>
        <taxon>eudicotyledons</taxon>
        <taxon>Gunneridae</taxon>
        <taxon>Pentapetalae</taxon>
        <taxon>rosids</taxon>
        <taxon>malvids</taxon>
        <taxon>Myrtales</taxon>
        <taxon>Lythraceae</taxon>
        <taxon>Punica</taxon>
    </lineage>
</organism>
<accession>A0A218WIC8</accession>
<gene>
    <name evidence="3" type="ORF">CDL15_Pgr017864</name>
</gene>
<dbReference type="InterPro" id="IPR008972">
    <property type="entry name" value="Cupredoxin"/>
</dbReference>
<proteinExistence type="inferred from homology"/>
<evidence type="ECO:0000256" key="1">
    <source>
        <dbReference type="ARBA" id="ARBA00010609"/>
    </source>
</evidence>